<dbReference type="Gene3D" id="1.10.10.10">
    <property type="entry name" value="Winged helix-like DNA-binding domain superfamily/Winged helix DNA-binding domain"/>
    <property type="match status" value="1"/>
</dbReference>
<proteinExistence type="predicted"/>
<name>A0ABM8SB57_9BACT</name>
<accession>A0ABM8SB57</accession>
<feature type="region of interest" description="Disordered" evidence="7">
    <location>
        <begin position="1"/>
        <end position="41"/>
    </location>
</feature>
<dbReference type="Proteomes" id="UP000675880">
    <property type="component" value="Unassembled WGS sequence"/>
</dbReference>
<keyword evidence="5" id="KW-0804">Transcription</keyword>
<evidence type="ECO:0000256" key="1">
    <source>
        <dbReference type="ARBA" id="ARBA00022553"/>
    </source>
</evidence>
<gene>
    <name evidence="9" type="ORF">NSPZN2_70231</name>
</gene>
<sequence>MDAKKNKARPLCRLIPSKPSTESSGLQSMKQGQPSGNREPDRALEQWPVISIVGHQAGPRISSNQLPTGSRVFMLPVWVAAHEDQPDVVYGRGDSVQMDSVSASAQGGAKTTVSSVESLNGSRSERSRYVYGALMMDISRHEVLVNGREVGLTRKEFDLLECLLKHPGHVRSRDVLLNVVWGYDYYGTTRTVDVHIRRLKRKLPLLDRAILCVRGLGYKLKDTRDEEAGIPGERHPGRGLANGPTGGLSG</sequence>
<feature type="compositionally biased region" description="Polar residues" evidence="7">
    <location>
        <begin position="18"/>
        <end position="36"/>
    </location>
</feature>
<dbReference type="InterPro" id="IPR016032">
    <property type="entry name" value="Sig_transdc_resp-reg_C-effctor"/>
</dbReference>
<keyword evidence="3" id="KW-0805">Transcription regulation</keyword>
<evidence type="ECO:0000256" key="7">
    <source>
        <dbReference type="SAM" id="MobiDB-lite"/>
    </source>
</evidence>
<evidence type="ECO:0000259" key="8">
    <source>
        <dbReference type="PROSITE" id="PS51755"/>
    </source>
</evidence>
<organism evidence="9 10">
    <name type="scientific">Nitrospira defluvii</name>
    <dbReference type="NCBI Taxonomy" id="330214"/>
    <lineage>
        <taxon>Bacteria</taxon>
        <taxon>Pseudomonadati</taxon>
        <taxon>Nitrospirota</taxon>
        <taxon>Nitrospiria</taxon>
        <taxon>Nitrospirales</taxon>
        <taxon>Nitrospiraceae</taxon>
        <taxon>Nitrospira</taxon>
    </lineage>
</organism>
<evidence type="ECO:0000256" key="4">
    <source>
        <dbReference type="ARBA" id="ARBA00023125"/>
    </source>
</evidence>
<evidence type="ECO:0000256" key="3">
    <source>
        <dbReference type="ARBA" id="ARBA00023015"/>
    </source>
</evidence>
<dbReference type="InterPro" id="IPR001867">
    <property type="entry name" value="OmpR/PhoB-type_DNA-bd"/>
</dbReference>
<evidence type="ECO:0000313" key="10">
    <source>
        <dbReference type="Proteomes" id="UP000675880"/>
    </source>
</evidence>
<keyword evidence="2" id="KW-0902">Two-component regulatory system</keyword>
<dbReference type="InterPro" id="IPR039420">
    <property type="entry name" value="WalR-like"/>
</dbReference>
<dbReference type="PANTHER" id="PTHR48111:SF1">
    <property type="entry name" value="TWO-COMPONENT RESPONSE REGULATOR ORR33"/>
    <property type="match status" value="1"/>
</dbReference>
<feature type="compositionally biased region" description="Basic and acidic residues" evidence="7">
    <location>
        <begin position="227"/>
        <end position="236"/>
    </location>
</feature>
<dbReference type="SMART" id="SM00862">
    <property type="entry name" value="Trans_reg_C"/>
    <property type="match status" value="1"/>
</dbReference>
<evidence type="ECO:0000256" key="6">
    <source>
        <dbReference type="PROSITE-ProRule" id="PRU01091"/>
    </source>
</evidence>
<evidence type="ECO:0000256" key="2">
    <source>
        <dbReference type="ARBA" id="ARBA00023012"/>
    </source>
</evidence>
<dbReference type="PANTHER" id="PTHR48111">
    <property type="entry name" value="REGULATOR OF RPOS"/>
    <property type="match status" value="1"/>
</dbReference>
<keyword evidence="1" id="KW-0597">Phosphoprotein</keyword>
<dbReference type="CDD" id="cd00383">
    <property type="entry name" value="trans_reg_C"/>
    <property type="match status" value="1"/>
</dbReference>
<feature type="domain" description="OmpR/PhoB-type" evidence="8">
    <location>
        <begin position="126"/>
        <end position="222"/>
    </location>
</feature>
<comment type="caution">
    <text evidence="9">The sequence shown here is derived from an EMBL/GenBank/DDBJ whole genome shotgun (WGS) entry which is preliminary data.</text>
</comment>
<feature type="DNA-binding region" description="OmpR/PhoB-type" evidence="6">
    <location>
        <begin position="126"/>
        <end position="222"/>
    </location>
</feature>
<dbReference type="PROSITE" id="PS51755">
    <property type="entry name" value="OMPR_PHOB"/>
    <property type="match status" value="1"/>
</dbReference>
<feature type="compositionally biased region" description="Basic residues" evidence="7">
    <location>
        <begin position="1"/>
        <end position="10"/>
    </location>
</feature>
<dbReference type="SUPFAM" id="SSF46894">
    <property type="entry name" value="C-terminal effector domain of the bipartite response regulators"/>
    <property type="match status" value="1"/>
</dbReference>
<keyword evidence="4 6" id="KW-0238">DNA-binding</keyword>
<reference evidence="9 10" key="1">
    <citation type="submission" date="2021-02" db="EMBL/GenBank/DDBJ databases">
        <authorList>
            <person name="Han P."/>
        </authorList>
    </citation>
    <scope>NUCLEOTIDE SEQUENCE [LARGE SCALE GENOMIC DNA]</scope>
    <source>
        <strain evidence="9">Candidatus Nitrospira sp. ZN2</strain>
    </source>
</reference>
<dbReference type="Pfam" id="PF00486">
    <property type="entry name" value="Trans_reg_C"/>
    <property type="match status" value="1"/>
</dbReference>
<evidence type="ECO:0000313" key="9">
    <source>
        <dbReference type="EMBL" id="CAE6798948.1"/>
    </source>
</evidence>
<feature type="region of interest" description="Disordered" evidence="7">
    <location>
        <begin position="227"/>
        <end position="250"/>
    </location>
</feature>
<dbReference type="EMBL" id="CAJNBJ010000020">
    <property type="protein sequence ID" value="CAE6798948.1"/>
    <property type="molecule type" value="Genomic_DNA"/>
</dbReference>
<protein>
    <recommendedName>
        <fullName evidence="8">OmpR/PhoB-type domain-containing protein</fullName>
    </recommendedName>
</protein>
<evidence type="ECO:0000256" key="5">
    <source>
        <dbReference type="ARBA" id="ARBA00023163"/>
    </source>
</evidence>
<dbReference type="InterPro" id="IPR036388">
    <property type="entry name" value="WH-like_DNA-bd_sf"/>
</dbReference>
<keyword evidence="10" id="KW-1185">Reference proteome</keyword>